<reference evidence="1 2" key="1">
    <citation type="submission" date="2019-07" db="EMBL/GenBank/DDBJ databases">
        <title>Whole genome shotgun sequence of Acetobacter tropicalis NBRC 16470.</title>
        <authorList>
            <person name="Hosoyama A."/>
            <person name="Uohara A."/>
            <person name="Ohji S."/>
            <person name="Ichikawa N."/>
        </authorList>
    </citation>
    <scope>NUCLEOTIDE SEQUENCE [LARGE SCALE GENOMIC DNA]</scope>
    <source>
        <strain evidence="1 2">NBRC 16470</strain>
    </source>
</reference>
<evidence type="ECO:0000313" key="2">
    <source>
        <dbReference type="Proteomes" id="UP000321800"/>
    </source>
</evidence>
<accession>A0A511FNH5</accession>
<proteinExistence type="predicted"/>
<gene>
    <name evidence="1" type="ORF">ATR01nite_15780</name>
</gene>
<name>A0A511FNH5_9PROT</name>
<dbReference type="EMBL" id="BJVR01000012">
    <property type="protein sequence ID" value="GEL50503.1"/>
    <property type="molecule type" value="Genomic_DNA"/>
</dbReference>
<dbReference type="Proteomes" id="UP000321800">
    <property type="component" value="Unassembled WGS sequence"/>
</dbReference>
<dbReference type="PROSITE" id="PS51257">
    <property type="entry name" value="PROKAR_LIPOPROTEIN"/>
    <property type="match status" value="1"/>
</dbReference>
<protein>
    <submittedName>
        <fullName evidence="1">Uncharacterized protein</fullName>
    </submittedName>
</protein>
<comment type="caution">
    <text evidence="1">The sequence shown here is derived from an EMBL/GenBank/DDBJ whole genome shotgun (WGS) entry which is preliminary data.</text>
</comment>
<dbReference type="AlphaFoldDB" id="A0A511FNH5"/>
<sequence>MPIKAILTEPIILPQGMTGTACKATHGLLHTHTGKATRHTPYTGYGIQGHWHGTPNCFSYTAEKCAVHAMTGLA</sequence>
<organism evidence="1 2">
    <name type="scientific">Acetobacter tropicalis</name>
    <dbReference type="NCBI Taxonomy" id="104102"/>
    <lineage>
        <taxon>Bacteria</taxon>
        <taxon>Pseudomonadati</taxon>
        <taxon>Pseudomonadota</taxon>
        <taxon>Alphaproteobacteria</taxon>
        <taxon>Acetobacterales</taxon>
        <taxon>Acetobacteraceae</taxon>
        <taxon>Acetobacter</taxon>
    </lineage>
</organism>
<evidence type="ECO:0000313" key="1">
    <source>
        <dbReference type="EMBL" id="GEL50503.1"/>
    </source>
</evidence>